<comment type="caution">
    <text evidence="2">The sequence shown here is derived from an EMBL/GenBank/DDBJ whole genome shotgun (WGS) entry which is preliminary data.</text>
</comment>
<dbReference type="InterPro" id="IPR012337">
    <property type="entry name" value="RNaseH-like_sf"/>
</dbReference>
<dbReference type="AlphaFoldDB" id="A0AAE0BH98"/>
<keyword evidence="3" id="KW-1185">Reference proteome</keyword>
<evidence type="ECO:0000313" key="3">
    <source>
        <dbReference type="Proteomes" id="UP001190700"/>
    </source>
</evidence>
<dbReference type="InterPro" id="IPR008906">
    <property type="entry name" value="HATC_C_dom"/>
</dbReference>
<dbReference type="PANTHER" id="PTHR46169:SF29">
    <property type="entry name" value="DNA REPLICATION-RELATED ELEMENT FACTOR, ISOFORM A"/>
    <property type="match status" value="1"/>
</dbReference>
<dbReference type="GO" id="GO:0005634">
    <property type="term" value="C:nucleus"/>
    <property type="evidence" value="ECO:0007669"/>
    <property type="project" value="TreeGrafter"/>
</dbReference>
<dbReference type="InterPro" id="IPR052717">
    <property type="entry name" value="Vacuolar_transposase_reg"/>
</dbReference>
<gene>
    <name evidence="2" type="ORF">CYMTET_53852</name>
</gene>
<dbReference type="Pfam" id="PF05699">
    <property type="entry name" value="Dimer_Tnp_hAT"/>
    <property type="match status" value="1"/>
</dbReference>
<accession>A0AAE0BH98</accession>
<organism evidence="2 3">
    <name type="scientific">Cymbomonas tetramitiformis</name>
    <dbReference type="NCBI Taxonomy" id="36881"/>
    <lineage>
        <taxon>Eukaryota</taxon>
        <taxon>Viridiplantae</taxon>
        <taxon>Chlorophyta</taxon>
        <taxon>Pyramimonadophyceae</taxon>
        <taxon>Pyramimonadales</taxon>
        <taxon>Pyramimonadaceae</taxon>
        <taxon>Cymbomonas</taxon>
    </lineage>
</organism>
<feature type="domain" description="HAT C-terminal dimerisation" evidence="1">
    <location>
        <begin position="192"/>
        <end position="265"/>
    </location>
</feature>
<dbReference type="GO" id="GO:0006357">
    <property type="term" value="P:regulation of transcription by RNA polymerase II"/>
    <property type="evidence" value="ECO:0007669"/>
    <property type="project" value="TreeGrafter"/>
</dbReference>
<dbReference type="PANTHER" id="PTHR46169">
    <property type="entry name" value="DNA REPLICATION-RELATED ELEMENT FACTOR, ISOFORM A"/>
    <property type="match status" value="1"/>
</dbReference>
<name>A0AAE0BH98_9CHLO</name>
<sequence>MYDLENPRKAANAAANPDGSVYKDHKLLDVQWDIVNESVYILNFTTECINLLQGTDYPTANLVLPLTLLYQAVCRRYFNGLMECKLEDFCVATFLDPRYKDFEFKYVNKWNKGTLTVEKAQGWARSCWQNDWRPIAQNGSSQDPASVSMVSVPQRSAPAKKRTVTTVASFLDSDSEDDEVGELIVAERAEDEFEKYMALPAATKHTDPLVWWKAAAKNLPHMAKMARQFLAAPASTAGVERAFSACGQMHSDLRKCLKEGTIEHALMAAMN</sequence>
<dbReference type="SUPFAM" id="SSF53098">
    <property type="entry name" value="Ribonuclease H-like"/>
    <property type="match status" value="1"/>
</dbReference>
<proteinExistence type="predicted"/>
<dbReference type="Proteomes" id="UP001190700">
    <property type="component" value="Unassembled WGS sequence"/>
</dbReference>
<evidence type="ECO:0000313" key="2">
    <source>
        <dbReference type="EMBL" id="KAK3235964.1"/>
    </source>
</evidence>
<reference evidence="2 3" key="1">
    <citation type="journal article" date="2015" name="Genome Biol. Evol.">
        <title>Comparative Genomics of a Bacterivorous Green Alga Reveals Evolutionary Causalities and Consequences of Phago-Mixotrophic Mode of Nutrition.</title>
        <authorList>
            <person name="Burns J.A."/>
            <person name="Paasch A."/>
            <person name="Narechania A."/>
            <person name="Kim E."/>
        </authorList>
    </citation>
    <scope>NUCLEOTIDE SEQUENCE [LARGE SCALE GENOMIC DNA]</scope>
    <source>
        <strain evidence="2 3">PLY_AMNH</strain>
    </source>
</reference>
<evidence type="ECO:0000259" key="1">
    <source>
        <dbReference type="Pfam" id="PF05699"/>
    </source>
</evidence>
<dbReference type="GO" id="GO:0046983">
    <property type="term" value="F:protein dimerization activity"/>
    <property type="evidence" value="ECO:0007669"/>
    <property type="project" value="InterPro"/>
</dbReference>
<protein>
    <recommendedName>
        <fullName evidence="1">HAT C-terminal dimerisation domain-containing protein</fullName>
    </recommendedName>
</protein>
<dbReference type="EMBL" id="LGRX02035185">
    <property type="protein sequence ID" value="KAK3235964.1"/>
    <property type="molecule type" value="Genomic_DNA"/>
</dbReference>